<organism evidence="3 4">
    <name type="scientific">Planktotalea frisia</name>
    <dbReference type="NCBI Taxonomy" id="696762"/>
    <lineage>
        <taxon>Bacteria</taxon>
        <taxon>Pseudomonadati</taxon>
        <taxon>Pseudomonadota</taxon>
        <taxon>Alphaproteobacteria</taxon>
        <taxon>Rhodobacterales</taxon>
        <taxon>Paracoccaceae</taxon>
        <taxon>Planktotalea</taxon>
    </lineage>
</organism>
<dbReference type="InterPro" id="IPR050789">
    <property type="entry name" value="Diverse_Enzym_Activities"/>
</dbReference>
<protein>
    <submittedName>
        <fullName evidence="3">Penicillin-binding protein 4</fullName>
    </submittedName>
</protein>
<gene>
    <name evidence="3" type="primary">pbpE</name>
    <name evidence="3" type="ORF">PFRI_20960</name>
</gene>
<dbReference type="EMBL" id="MLCB01000135">
    <property type="protein sequence ID" value="OJI93713.1"/>
    <property type="molecule type" value="Genomic_DNA"/>
</dbReference>
<dbReference type="InterPro" id="IPR012338">
    <property type="entry name" value="Beta-lactam/transpept-like"/>
</dbReference>
<evidence type="ECO:0000313" key="4">
    <source>
        <dbReference type="Proteomes" id="UP000184514"/>
    </source>
</evidence>
<dbReference type="Proteomes" id="UP000184514">
    <property type="component" value="Unassembled WGS sequence"/>
</dbReference>
<proteinExistence type="predicted"/>
<dbReference type="PANTHER" id="PTHR43283">
    <property type="entry name" value="BETA-LACTAMASE-RELATED"/>
    <property type="match status" value="1"/>
</dbReference>
<keyword evidence="1" id="KW-0812">Transmembrane</keyword>
<dbReference type="PANTHER" id="PTHR43283:SF3">
    <property type="entry name" value="BETA-LACTAMASE FAMILY PROTEIN (AFU_ORTHOLOGUE AFUA_5G07500)"/>
    <property type="match status" value="1"/>
</dbReference>
<reference evidence="3 4" key="1">
    <citation type="submission" date="2016-10" db="EMBL/GenBank/DDBJ databases">
        <title>Genome sequence of Planktotalea frisia SH6-1.</title>
        <authorList>
            <person name="Poehlein A."/>
            <person name="Bakenhus I."/>
            <person name="Voget S."/>
            <person name="Brinkhoff T."/>
            <person name="Simon M."/>
        </authorList>
    </citation>
    <scope>NUCLEOTIDE SEQUENCE [LARGE SCALE GENOMIC DNA]</scope>
    <source>
        <strain evidence="3 4">SH6-1</strain>
    </source>
</reference>
<comment type="caution">
    <text evidence="3">The sequence shown here is derived from an EMBL/GenBank/DDBJ whole genome shotgun (WGS) entry which is preliminary data.</text>
</comment>
<dbReference type="Pfam" id="PF00144">
    <property type="entry name" value="Beta-lactamase"/>
    <property type="match status" value="1"/>
</dbReference>
<evidence type="ECO:0000256" key="1">
    <source>
        <dbReference type="SAM" id="Phobius"/>
    </source>
</evidence>
<accession>A0A1L9NWZ7</accession>
<feature type="transmembrane region" description="Helical" evidence="1">
    <location>
        <begin position="23"/>
        <end position="43"/>
    </location>
</feature>
<keyword evidence="1" id="KW-0472">Membrane</keyword>
<evidence type="ECO:0000259" key="2">
    <source>
        <dbReference type="Pfam" id="PF00144"/>
    </source>
</evidence>
<dbReference type="STRING" id="696762.PFRI_20960"/>
<keyword evidence="4" id="KW-1185">Reference proteome</keyword>
<evidence type="ECO:0000313" key="3">
    <source>
        <dbReference type="EMBL" id="OJI93713.1"/>
    </source>
</evidence>
<dbReference type="InterPro" id="IPR001466">
    <property type="entry name" value="Beta-lactam-related"/>
</dbReference>
<name>A0A1L9NWZ7_9RHOB</name>
<dbReference type="Gene3D" id="3.40.710.10">
    <property type="entry name" value="DD-peptidase/beta-lactamase superfamily"/>
    <property type="match status" value="1"/>
</dbReference>
<dbReference type="SUPFAM" id="SSF56601">
    <property type="entry name" value="beta-lactamase/transpeptidase-like"/>
    <property type="match status" value="1"/>
</dbReference>
<sequence>MGATLRHQSSDKSQKVPFVYKKIVFLMMVAGAFAIGQALALGVRVGPSKPVLKATPVALRAEPKPVALDDIESAWREWMVLFEVRSASLAVGRAGKILRSRGEKRSPSTSFPMASLSKSITAHCLNTFLEQSPYDWNSTLADMKPVLSKLNLSPGAPMLSKTLTQFATHTSGLPTHLVQGKTSLSKKHLDSQASMTRTALKVSANFNAESGYAYSNANYAVLGSLITAMSGGSYGEVCKERVMTPAGADNANVSGRMAKTAGYGGWLVSVEDYARYAMHWFAADAPWVTSPSSYAYDPNTGYGMGVWVRKSDAGLSFNHSGSWKHADRRRANLGSFVIVAADGTAIVVSWDKKLPPEAYGHLFTEFSEHL</sequence>
<keyword evidence="1" id="KW-1133">Transmembrane helix</keyword>
<dbReference type="OrthoDB" id="5377981at2"/>
<dbReference type="AlphaFoldDB" id="A0A1L9NWZ7"/>
<feature type="domain" description="Beta-lactamase-related" evidence="2">
    <location>
        <begin position="84"/>
        <end position="335"/>
    </location>
</feature>